<dbReference type="RefSeq" id="WP_132194891.1">
    <property type="nucleotide sequence ID" value="NZ_SMKY01000018.1"/>
</dbReference>
<proteinExistence type="predicted"/>
<comment type="caution">
    <text evidence="1">The sequence shown here is derived from an EMBL/GenBank/DDBJ whole genome shotgun (WGS) entry which is preliminary data.</text>
</comment>
<protein>
    <submittedName>
        <fullName evidence="1">Uncharacterized protein</fullName>
    </submittedName>
</protein>
<dbReference type="Pfam" id="PF01135">
    <property type="entry name" value="PCMT"/>
    <property type="match status" value="1"/>
</dbReference>
<gene>
    <name evidence="1" type="ORF">E1293_06580</name>
</gene>
<dbReference type="OrthoDB" id="4035289at2"/>
<name>A0A4R5BN97_9ACTN</name>
<dbReference type="InterPro" id="IPR029063">
    <property type="entry name" value="SAM-dependent_MTases_sf"/>
</dbReference>
<evidence type="ECO:0000313" key="1">
    <source>
        <dbReference type="EMBL" id="TDD88318.1"/>
    </source>
</evidence>
<sequence>MIQAVDTADDSSPAIRLRHELADTLLARGHIVSAAVDNAFRTVPRALFVPAGTALDVVYSVDSPVITKTDEHGAHISSVSATYIQARMIEMAGLAPGMAVLEIGSGGYNGEVADGGRGARLREVTAAACSAT</sequence>
<dbReference type="AlphaFoldDB" id="A0A4R5BN97"/>
<dbReference type="SUPFAM" id="SSF53335">
    <property type="entry name" value="S-adenosyl-L-methionine-dependent methyltransferases"/>
    <property type="match status" value="1"/>
</dbReference>
<dbReference type="EMBL" id="SMKY01000018">
    <property type="protein sequence ID" value="TDD88318.1"/>
    <property type="molecule type" value="Genomic_DNA"/>
</dbReference>
<reference evidence="1 2" key="1">
    <citation type="submission" date="2019-03" db="EMBL/GenBank/DDBJ databases">
        <title>Draft genome sequences of novel Actinobacteria.</title>
        <authorList>
            <person name="Sahin N."/>
            <person name="Ay H."/>
            <person name="Saygin H."/>
        </authorList>
    </citation>
    <scope>NUCLEOTIDE SEQUENCE [LARGE SCALE GENOMIC DNA]</scope>
    <source>
        <strain evidence="1 2">DSM 45941</strain>
    </source>
</reference>
<keyword evidence="2" id="KW-1185">Reference proteome</keyword>
<evidence type="ECO:0000313" key="2">
    <source>
        <dbReference type="Proteomes" id="UP000295578"/>
    </source>
</evidence>
<accession>A0A4R5BN97</accession>
<dbReference type="Gene3D" id="3.40.50.150">
    <property type="entry name" value="Vaccinia Virus protein VP39"/>
    <property type="match status" value="1"/>
</dbReference>
<organism evidence="1 2">
    <name type="scientific">Actinomadura darangshiensis</name>
    <dbReference type="NCBI Taxonomy" id="705336"/>
    <lineage>
        <taxon>Bacteria</taxon>
        <taxon>Bacillati</taxon>
        <taxon>Actinomycetota</taxon>
        <taxon>Actinomycetes</taxon>
        <taxon>Streptosporangiales</taxon>
        <taxon>Thermomonosporaceae</taxon>
        <taxon>Actinomadura</taxon>
    </lineage>
</organism>
<dbReference type="Proteomes" id="UP000295578">
    <property type="component" value="Unassembled WGS sequence"/>
</dbReference>